<feature type="non-terminal residue" evidence="3">
    <location>
        <position position="334"/>
    </location>
</feature>
<evidence type="ECO:0000259" key="2">
    <source>
        <dbReference type="Pfam" id="PF13439"/>
    </source>
</evidence>
<reference evidence="3" key="1">
    <citation type="journal article" date="2014" name="Front. Microbiol.">
        <title>High frequency of phylogenetically diverse reductive dehalogenase-homologous genes in deep subseafloor sedimentary metagenomes.</title>
        <authorList>
            <person name="Kawai M."/>
            <person name="Futagami T."/>
            <person name="Toyoda A."/>
            <person name="Takaki Y."/>
            <person name="Nishi S."/>
            <person name="Hori S."/>
            <person name="Arai W."/>
            <person name="Tsubouchi T."/>
            <person name="Morono Y."/>
            <person name="Uchiyama I."/>
            <person name="Ito T."/>
            <person name="Fujiyama A."/>
            <person name="Inagaki F."/>
            <person name="Takami H."/>
        </authorList>
    </citation>
    <scope>NUCLEOTIDE SEQUENCE</scope>
    <source>
        <strain evidence="3">Expedition CK06-06</strain>
    </source>
</reference>
<dbReference type="Pfam" id="PF13439">
    <property type="entry name" value="Glyco_transf_4"/>
    <property type="match status" value="1"/>
</dbReference>
<evidence type="ECO:0000313" key="3">
    <source>
        <dbReference type="EMBL" id="GAI59612.1"/>
    </source>
</evidence>
<organism evidence="3">
    <name type="scientific">marine sediment metagenome</name>
    <dbReference type="NCBI Taxonomy" id="412755"/>
    <lineage>
        <taxon>unclassified sequences</taxon>
        <taxon>metagenomes</taxon>
        <taxon>ecological metagenomes</taxon>
    </lineage>
</organism>
<gene>
    <name evidence="3" type="ORF">S12H4_07391</name>
</gene>
<dbReference type="SUPFAM" id="SSF53756">
    <property type="entry name" value="UDP-Glycosyltransferase/glycogen phosphorylase"/>
    <property type="match status" value="1"/>
</dbReference>
<accession>X1PTQ5</accession>
<dbReference type="PANTHER" id="PTHR45947">
    <property type="entry name" value="SULFOQUINOVOSYL TRANSFERASE SQD2"/>
    <property type="match status" value="1"/>
</dbReference>
<protein>
    <recommendedName>
        <fullName evidence="4">Glycosyl transferase family 1 domain-containing protein</fullName>
    </recommendedName>
</protein>
<dbReference type="AlphaFoldDB" id="X1PTQ5"/>
<dbReference type="InterPro" id="IPR028098">
    <property type="entry name" value="Glyco_trans_4-like_N"/>
</dbReference>
<feature type="domain" description="Glycosyl transferase family 1" evidence="1">
    <location>
        <begin position="186"/>
        <end position="333"/>
    </location>
</feature>
<proteinExistence type="predicted"/>
<evidence type="ECO:0000259" key="1">
    <source>
        <dbReference type="Pfam" id="PF00534"/>
    </source>
</evidence>
<comment type="caution">
    <text evidence="3">The sequence shown here is derived from an EMBL/GenBank/DDBJ whole genome shotgun (WGS) entry which is preliminary data.</text>
</comment>
<dbReference type="Pfam" id="PF00534">
    <property type="entry name" value="Glycos_transf_1"/>
    <property type="match status" value="1"/>
</dbReference>
<feature type="domain" description="Glycosyltransferase subfamily 4-like N-terminal" evidence="2">
    <location>
        <begin position="15"/>
        <end position="179"/>
    </location>
</feature>
<name>X1PTQ5_9ZZZZ</name>
<dbReference type="InterPro" id="IPR050194">
    <property type="entry name" value="Glycosyltransferase_grp1"/>
</dbReference>
<dbReference type="PANTHER" id="PTHR45947:SF3">
    <property type="entry name" value="SULFOQUINOVOSYL TRANSFERASE SQD2"/>
    <property type="match status" value="1"/>
</dbReference>
<dbReference type="GO" id="GO:0016757">
    <property type="term" value="F:glycosyltransferase activity"/>
    <property type="evidence" value="ECO:0007669"/>
    <property type="project" value="InterPro"/>
</dbReference>
<sequence>MKIVQIVPYYPPHLGGMENVVKEMSENLAKRGHQVKVFTSDIGCKNVKLRSTKNLKINWLLGWEFAHSPILPSLFFKLIRIPKDSIMHVHIAQAFVPEIVFLVSKLRGISYIAHIHLDVGPSTKMGFLLPFYKKVFLQKVLSSSSKIIVPTKDYIDLVSKKYTISKNKIYKIPCGVDLKNFQSLSGKSHDLIRLLFVGRLSIQKNVPLLIRSFKKITEKNLRNIELHIVGDGVEKSKIINLIKAEKLEKKVILHGTLRGKRLYKIFSNSDIFILTSRLESFGIVLIEAMASGLPIVVSNIPAVRNVVENGKTGLLVKPSAEDFAKAIEKLLNNS</sequence>
<dbReference type="CDD" id="cd03801">
    <property type="entry name" value="GT4_PimA-like"/>
    <property type="match status" value="1"/>
</dbReference>
<dbReference type="EMBL" id="BARW01002722">
    <property type="protein sequence ID" value="GAI59612.1"/>
    <property type="molecule type" value="Genomic_DNA"/>
</dbReference>
<evidence type="ECO:0008006" key="4">
    <source>
        <dbReference type="Google" id="ProtNLM"/>
    </source>
</evidence>
<dbReference type="Gene3D" id="3.40.50.2000">
    <property type="entry name" value="Glycogen Phosphorylase B"/>
    <property type="match status" value="2"/>
</dbReference>
<dbReference type="InterPro" id="IPR001296">
    <property type="entry name" value="Glyco_trans_1"/>
</dbReference>